<dbReference type="PROSITE" id="PS50227">
    <property type="entry name" value="G_PROTEIN_RECEP_F2_3"/>
    <property type="match status" value="1"/>
</dbReference>
<dbReference type="InterPro" id="IPR001611">
    <property type="entry name" value="Leu-rich_rpt"/>
</dbReference>
<feature type="domain" description="G-protein coupled receptors family 2 profile 1" evidence="8">
    <location>
        <begin position="328"/>
        <end position="412"/>
    </location>
</feature>
<name>A0A1B6HYJ3_9HEMI</name>
<feature type="signal peptide" evidence="7">
    <location>
        <begin position="1"/>
        <end position="29"/>
    </location>
</feature>
<evidence type="ECO:0000256" key="4">
    <source>
        <dbReference type="ARBA" id="ARBA00022737"/>
    </source>
</evidence>
<feature type="non-terminal residue" evidence="10">
    <location>
        <position position="626"/>
    </location>
</feature>
<gene>
    <name evidence="10" type="ORF">g.6814</name>
</gene>
<dbReference type="GO" id="GO:0007166">
    <property type="term" value="P:cell surface receptor signaling pathway"/>
    <property type="evidence" value="ECO:0007669"/>
    <property type="project" value="TreeGrafter"/>
</dbReference>
<feature type="domain" description="Ig-like" evidence="9">
    <location>
        <begin position="238"/>
        <end position="345"/>
    </location>
</feature>
<evidence type="ECO:0000313" key="10">
    <source>
        <dbReference type="EMBL" id="JAS79739.1"/>
    </source>
</evidence>
<dbReference type="AlphaFoldDB" id="A0A1B6HYJ3"/>
<dbReference type="InterPro" id="IPR007110">
    <property type="entry name" value="Ig-like_dom"/>
</dbReference>
<protein>
    <recommendedName>
        <fullName evidence="11">Ig-like domain-containing protein</fullName>
    </recommendedName>
</protein>
<keyword evidence="3 7" id="KW-0732">Signal</keyword>
<dbReference type="InterPro" id="IPR001879">
    <property type="entry name" value="GPCR_2_extracellular_dom"/>
</dbReference>
<accession>A0A1B6HYJ3</accession>
<evidence type="ECO:0000256" key="3">
    <source>
        <dbReference type="ARBA" id="ARBA00022729"/>
    </source>
</evidence>
<evidence type="ECO:0000259" key="9">
    <source>
        <dbReference type="PROSITE" id="PS50835"/>
    </source>
</evidence>
<dbReference type="InterPro" id="IPR051963">
    <property type="entry name" value="Adhesion_GPCR_A"/>
</dbReference>
<dbReference type="InterPro" id="IPR003599">
    <property type="entry name" value="Ig_sub"/>
</dbReference>
<dbReference type="GO" id="GO:0005886">
    <property type="term" value="C:plasma membrane"/>
    <property type="evidence" value="ECO:0007669"/>
    <property type="project" value="TreeGrafter"/>
</dbReference>
<evidence type="ECO:0000256" key="7">
    <source>
        <dbReference type="SAM" id="SignalP"/>
    </source>
</evidence>
<dbReference type="PANTHER" id="PTHR45930:SF4">
    <property type="entry name" value="ADHESION G PROTEIN-COUPLED RECEPTOR A3"/>
    <property type="match status" value="1"/>
</dbReference>
<evidence type="ECO:0000256" key="1">
    <source>
        <dbReference type="ARBA" id="ARBA00007343"/>
    </source>
</evidence>
<dbReference type="SUPFAM" id="SSF48726">
    <property type="entry name" value="Immunoglobulin"/>
    <property type="match status" value="1"/>
</dbReference>
<proteinExistence type="inferred from homology"/>
<keyword evidence="6" id="KW-0675">Receptor</keyword>
<dbReference type="Gene3D" id="3.80.10.10">
    <property type="entry name" value="Ribonuclease Inhibitor"/>
    <property type="match status" value="1"/>
</dbReference>
<dbReference type="PROSITE" id="PS51450">
    <property type="entry name" value="LRR"/>
    <property type="match status" value="2"/>
</dbReference>
<dbReference type="SMART" id="SM00369">
    <property type="entry name" value="LRR_TYP"/>
    <property type="match status" value="3"/>
</dbReference>
<dbReference type="InterPro" id="IPR036445">
    <property type="entry name" value="GPCR_2_extracell_dom_sf"/>
</dbReference>
<organism evidence="10">
    <name type="scientific">Homalodisca liturata</name>
    <dbReference type="NCBI Taxonomy" id="320908"/>
    <lineage>
        <taxon>Eukaryota</taxon>
        <taxon>Metazoa</taxon>
        <taxon>Ecdysozoa</taxon>
        <taxon>Arthropoda</taxon>
        <taxon>Hexapoda</taxon>
        <taxon>Insecta</taxon>
        <taxon>Pterygota</taxon>
        <taxon>Neoptera</taxon>
        <taxon>Paraneoptera</taxon>
        <taxon>Hemiptera</taxon>
        <taxon>Auchenorrhyncha</taxon>
        <taxon>Membracoidea</taxon>
        <taxon>Cicadellidae</taxon>
        <taxon>Cicadellinae</taxon>
        <taxon>Proconiini</taxon>
        <taxon>Homalodisca</taxon>
    </lineage>
</organism>
<keyword evidence="4" id="KW-0677">Repeat</keyword>
<reference evidence="10" key="1">
    <citation type="submission" date="2015-11" db="EMBL/GenBank/DDBJ databases">
        <title>De novo transcriptome assembly of four potential Pierce s Disease insect vectors from Arizona vineyards.</title>
        <authorList>
            <person name="Tassone E.E."/>
        </authorList>
    </citation>
    <scope>NUCLEOTIDE SEQUENCE</scope>
</reference>
<evidence type="ECO:0000256" key="2">
    <source>
        <dbReference type="ARBA" id="ARBA00022614"/>
    </source>
</evidence>
<evidence type="ECO:0000256" key="5">
    <source>
        <dbReference type="ARBA" id="ARBA00023157"/>
    </source>
</evidence>
<dbReference type="FunFam" id="3.80.10.10:FF:000732">
    <property type="entry name" value="GD11101"/>
    <property type="match status" value="1"/>
</dbReference>
<dbReference type="InterPro" id="IPR003591">
    <property type="entry name" value="Leu-rich_rpt_typical-subtyp"/>
</dbReference>
<dbReference type="Gene3D" id="2.60.40.10">
    <property type="entry name" value="Immunoglobulins"/>
    <property type="match status" value="1"/>
</dbReference>
<evidence type="ECO:0008006" key="11">
    <source>
        <dbReference type="Google" id="ProtNLM"/>
    </source>
</evidence>
<sequence>MKSHVLNQPVITAGLLITVSFSLMNVLSANEDFSCPQSCVCAKASIRVQPPFLRWVKLKCGGGDVKLSTTEEIELGNLANYSDIITLDLSGNNLTSITSKAFTLPSLQKLDLNNNYISKIEDGAFKNLPNLKRLDLSNNRLRRVNRNMFDNLHNLERLRLSQNFLSQIKEGTFDELASLKQIDLTNNPLVCDCGLWWILEWARNTSVKFSPLPKCSAPPLLRGQPLRKLKGGSQCAWPQSEFDSSALELNPNHNQVVFEGDTLHLQCRALTAEVDADDTVSWVWADRDPAEVFHQTIQVQNKHIRDNGFIESILVINQLQTNHSGQWRCQFYSDDGNHTTSISVIVINNQTIYCPIQVTKDNKGVYTWPKTVAGHLVELPCAVESTQAQASYMCARGGHWEQLFTDNCPFASETTRILEQFSKMNLNSSEGSVIESLRRFHNFTCDETKQLSDKVDIAFIATTVDNYLSHVPRERELGDLLVEVVNSVMKQPQEVLTEAQRSFNACSRLVSAVETIAHFTPAFQAQKGNVAVQEFAITRQGFHGLTCTWYSHHGKISDFLCFVANETAFIGTKDKVVEASIQVPARLFEQLEVQGIPSSPSGEHLLVAMYSSGHLFPHFNKSKQVT</sequence>
<dbReference type="InterPro" id="IPR032675">
    <property type="entry name" value="LRR_dom_sf"/>
</dbReference>
<keyword evidence="5" id="KW-1015">Disulfide bond</keyword>
<dbReference type="Pfam" id="PF13855">
    <property type="entry name" value="LRR_8"/>
    <property type="match status" value="1"/>
</dbReference>
<dbReference type="PANTHER" id="PTHR45930">
    <property type="entry name" value="G-PROTEIN COUPLED RECEPTOR 124-LIKE PROTEIN"/>
    <property type="match status" value="1"/>
</dbReference>
<dbReference type="PROSITE" id="PS50835">
    <property type="entry name" value="IG_LIKE"/>
    <property type="match status" value="1"/>
</dbReference>
<dbReference type="SMART" id="SM00082">
    <property type="entry name" value="LRRCT"/>
    <property type="match status" value="1"/>
</dbReference>
<comment type="similarity">
    <text evidence="1">Belongs to the G-protein coupled receptor 2 family. Adhesion G-protein coupled receptor (ADGR) subfamily.</text>
</comment>
<feature type="chain" id="PRO_5008584792" description="Ig-like domain-containing protein" evidence="7">
    <location>
        <begin position="30"/>
        <end position="626"/>
    </location>
</feature>
<dbReference type="InterPro" id="IPR013783">
    <property type="entry name" value="Ig-like_fold"/>
</dbReference>
<dbReference type="Pfam" id="PF26588">
    <property type="entry name" value="GAIN_ADGRA3"/>
    <property type="match status" value="1"/>
</dbReference>
<dbReference type="EMBL" id="GECU01027967">
    <property type="protein sequence ID" value="JAS79739.1"/>
    <property type="molecule type" value="Transcribed_RNA"/>
</dbReference>
<dbReference type="SUPFAM" id="SSF111418">
    <property type="entry name" value="Hormone receptor domain"/>
    <property type="match status" value="1"/>
</dbReference>
<dbReference type="InterPro" id="IPR000483">
    <property type="entry name" value="Cys-rich_flank_reg_C"/>
</dbReference>
<evidence type="ECO:0000256" key="6">
    <source>
        <dbReference type="ARBA" id="ARBA00023170"/>
    </source>
</evidence>
<dbReference type="SUPFAM" id="SSF52058">
    <property type="entry name" value="L domain-like"/>
    <property type="match status" value="1"/>
</dbReference>
<dbReference type="PRINTS" id="PR00019">
    <property type="entry name" value="LEURICHRPT"/>
</dbReference>
<keyword evidence="2" id="KW-0433">Leucine-rich repeat</keyword>
<dbReference type="InterPro" id="IPR058808">
    <property type="entry name" value="GAIN_ADGRA2/3"/>
</dbReference>
<dbReference type="GO" id="GO:0004930">
    <property type="term" value="F:G protein-coupled receptor activity"/>
    <property type="evidence" value="ECO:0007669"/>
    <property type="project" value="InterPro"/>
</dbReference>
<dbReference type="InterPro" id="IPR036179">
    <property type="entry name" value="Ig-like_dom_sf"/>
</dbReference>
<evidence type="ECO:0000259" key="8">
    <source>
        <dbReference type="PROSITE" id="PS50227"/>
    </source>
</evidence>
<dbReference type="SMART" id="SM00409">
    <property type="entry name" value="IG"/>
    <property type="match status" value="1"/>
</dbReference>